<sequence length="1182" mass="135139">MRIRRLSAVFWTTCIIAFIFILYVVTDLSFKLPSIKPAVQDFDDDFKAIDDFKAPVDYIAPTKWSLFETKLRHIENELNQHHVVVGEIKSAVDQIVEQSQEYHPPQKRPKEVVYKETPKIKEIKAVGDEPPKMRIPFNESTCPIQKQSIPKTDIQMLSMYDRILFDDQDGGVWKQGWDIEYKENQWSQKNKLKVFIVPHSHNDPGWIKTFENYYKAQTRAIFNNMVEKLSEGIGRKFIWAEISFLALWWSSDATEKDKAAFLNLLTAGKIEIVTGGWVMNDEANSHWLSIIRQLTTGHQWLLDNLGYVPKNSWSIDPFGYSSTQPYLLKLAGFENSVIQRVHYRVKKELAAHKQLEFKWRQLWDGVGKTDMFTHMMPFYSYDVPHSCGPNPKVCCQFDFKRLPGNGVTCPWGVAPRKITEKNAQERAALILDQWRKKAQLYRSNVVMFPLGDDFRYDRSNEWDNQFQNYEILIDYINNNDGWNAEVQFGTLQDYFAAVHEEVKASSFPVLSGDFFTYADRNQHYWSGYYTSRPFYKNMDRVLLAYIRAAEIITAQATASHVVSNIMSLQLRDRVEQARRWLALFQHHDGVTGTSRDEVKEDYAKKMFNAIKYSQSAIQQAAYYLLNQPLIVDQAQEDIYFDVDDVWRSHDEIPTRITIALDVVSPSRRIVLYNALAFRRHEIMTVMVSSPHVEVFDPEGNPMMAQISPVVAGDKRLAFAANKYQLSFPAVVDPLGLTVYTVSLRDNTRLNKYTSYSRVRVYNADYWTVDLPKMFPVDQPSARLKEDITIQAGNSTRVVATMDGLIKAIVSPEGTTVPVHMDFAKYDSQRGKDNNSGAYLFIPNGPAIDYKADAFPEIVVTEGIYKATMYAALNSPNSADIVLAISVYNNPSLPHSEVEISNTLMIDPVVDDLEVAMRFRTAVQNGAVFYTDLNGMQMIKRRYFEKIPLQANFYPLPAATYIEDDKIRFTVLTSTPLGMAALQPGQIEIMQDRRLSRDDNRGLVQGVLDNIRTRHTFKLIIENAKKTCEQKVPADHPSGQLTLGAHVSQQMLLQPLIAMHYTSKKDTTRIGYPGLSINHADLVLASYQSHVSAKNKNGVVHGIGLTFQRVFLDSCYGSPEINKTYHMGDGQVSITDIVNVPVENIYESSLTYVTVRDPLPSGVLTLCPMEVRSVFINQTLRKY</sequence>
<accession>A0ACC2QDY5</accession>
<evidence type="ECO:0000313" key="2">
    <source>
        <dbReference type="Proteomes" id="UP001231649"/>
    </source>
</evidence>
<dbReference type="Proteomes" id="UP001231649">
    <property type="component" value="Chromosome 20"/>
</dbReference>
<organism evidence="1 2">
    <name type="scientific">Mythimna loreyi</name>
    <dbReference type="NCBI Taxonomy" id="667449"/>
    <lineage>
        <taxon>Eukaryota</taxon>
        <taxon>Metazoa</taxon>
        <taxon>Ecdysozoa</taxon>
        <taxon>Arthropoda</taxon>
        <taxon>Hexapoda</taxon>
        <taxon>Insecta</taxon>
        <taxon>Pterygota</taxon>
        <taxon>Neoptera</taxon>
        <taxon>Endopterygota</taxon>
        <taxon>Lepidoptera</taxon>
        <taxon>Glossata</taxon>
        <taxon>Ditrysia</taxon>
        <taxon>Noctuoidea</taxon>
        <taxon>Noctuidae</taxon>
        <taxon>Noctuinae</taxon>
        <taxon>Hadenini</taxon>
        <taxon>Mythimna</taxon>
    </lineage>
</organism>
<evidence type="ECO:0000313" key="1">
    <source>
        <dbReference type="EMBL" id="KAJ8713905.1"/>
    </source>
</evidence>
<name>A0ACC2QDY5_9NEOP</name>
<comment type="caution">
    <text evidence="1">The sequence shown here is derived from an EMBL/GenBank/DDBJ whole genome shotgun (WGS) entry which is preliminary data.</text>
</comment>
<keyword evidence="2" id="KW-1185">Reference proteome</keyword>
<gene>
    <name evidence="1" type="ORF">PYW08_007525</name>
</gene>
<proteinExistence type="predicted"/>
<reference evidence="1" key="1">
    <citation type="submission" date="2023-03" db="EMBL/GenBank/DDBJ databases">
        <title>Chromosome-level genomes of two armyworms, Mythimna separata and Mythimna loreyi, provide insights into the biosynthesis and reception of sex pheromones.</title>
        <authorList>
            <person name="Zhao H."/>
        </authorList>
    </citation>
    <scope>NUCLEOTIDE SEQUENCE</scope>
    <source>
        <strain evidence="1">BeijingLab</strain>
    </source>
</reference>
<protein>
    <submittedName>
        <fullName evidence="1">Uncharacterized protein</fullName>
    </submittedName>
</protein>
<dbReference type="EMBL" id="CM056796">
    <property type="protein sequence ID" value="KAJ8713905.1"/>
    <property type="molecule type" value="Genomic_DNA"/>
</dbReference>